<comment type="caution">
    <text evidence="5">The sequence shown here is derived from an EMBL/GenBank/DDBJ whole genome shotgun (WGS) entry which is preliminary data.</text>
</comment>
<dbReference type="SMART" id="SM00382">
    <property type="entry name" value="AAA"/>
    <property type="match status" value="1"/>
</dbReference>
<dbReference type="SUPFAM" id="SSF50331">
    <property type="entry name" value="MOP-like"/>
    <property type="match status" value="1"/>
</dbReference>
<name>A0A1C7Z005_PSESX</name>
<dbReference type="SUPFAM" id="SSF52540">
    <property type="entry name" value="P-loop containing nucleoside triphosphate hydrolases"/>
    <property type="match status" value="1"/>
</dbReference>
<dbReference type="InterPro" id="IPR017871">
    <property type="entry name" value="ABC_transporter-like_CS"/>
</dbReference>
<keyword evidence="2" id="KW-0547">Nucleotide-binding</keyword>
<dbReference type="InterPro" id="IPR050093">
    <property type="entry name" value="ABC_SmlMolc_Importer"/>
</dbReference>
<dbReference type="Proteomes" id="UP000093104">
    <property type="component" value="Unassembled WGS sequence"/>
</dbReference>
<evidence type="ECO:0000259" key="4">
    <source>
        <dbReference type="PROSITE" id="PS50893"/>
    </source>
</evidence>
<dbReference type="InterPro" id="IPR008995">
    <property type="entry name" value="Mo/tungstate-bd_C_term_dom"/>
</dbReference>
<dbReference type="PANTHER" id="PTHR42781:SF4">
    <property type="entry name" value="SPERMIDINE_PUTRESCINE IMPORT ATP-BINDING PROTEIN POTA"/>
    <property type="match status" value="1"/>
</dbReference>
<dbReference type="GO" id="GO:0016887">
    <property type="term" value="F:ATP hydrolysis activity"/>
    <property type="evidence" value="ECO:0007669"/>
    <property type="project" value="InterPro"/>
</dbReference>
<dbReference type="Gene3D" id="2.40.50.100">
    <property type="match status" value="1"/>
</dbReference>
<dbReference type="GO" id="GO:0005524">
    <property type="term" value="F:ATP binding"/>
    <property type="evidence" value="ECO:0007669"/>
    <property type="project" value="UniProtKB-KW"/>
</dbReference>
<gene>
    <name evidence="5" type="ORF">AFK24_24845</name>
</gene>
<dbReference type="AlphaFoldDB" id="A0A1C7Z005"/>
<dbReference type="OrthoDB" id="9802264at2"/>
<dbReference type="Pfam" id="PF00005">
    <property type="entry name" value="ABC_tran"/>
    <property type="match status" value="1"/>
</dbReference>
<dbReference type="Pfam" id="PF08402">
    <property type="entry name" value="TOBE_2"/>
    <property type="match status" value="1"/>
</dbReference>
<keyword evidence="3" id="KW-0067">ATP-binding</keyword>
<dbReference type="InterPro" id="IPR027417">
    <property type="entry name" value="P-loop_NTPase"/>
</dbReference>
<dbReference type="FunFam" id="3.40.50.300:FF:000425">
    <property type="entry name" value="Probable ABC transporter, ATP-binding subunit"/>
    <property type="match status" value="1"/>
</dbReference>
<evidence type="ECO:0000313" key="5">
    <source>
        <dbReference type="EMBL" id="OCR22337.1"/>
    </source>
</evidence>
<dbReference type="Gene3D" id="3.40.50.300">
    <property type="entry name" value="P-loop containing nucleotide triphosphate hydrolases"/>
    <property type="match status" value="1"/>
</dbReference>
<dbReference type="GO" id="GO:0022857">
    <property type="term" value="F:transmembrane transporter activity"/>
    <property type="evidence" value="ECO:0007669"/>
    <property type="project" value="InterPro"/>
</dbReference>
<dbReference type="InterPro" id="IPR013611">
    <property type="entry name" value="Transp-assoc_OB_typ2"/>
</dbReference>
<keyword evidence="1" id="KW-0813">Transport</keyword>
<dbReference type="GO" id="GO:0043190">
    <property type="term" value="C:ATP-binding cassette (ABC) transporter complex"/>
    <property type="evidence" value="ECO:0007669"/>
    <property type="project" value="InterPro"/>
</dbReference>
<evidence type="ECO:0000256" key="1">
    <source>
        <dbReference type="ARBA" id="ARBA00022448"/>
    </source>
</evidence>
<dbReference type="GO" id="GO:0015697">
    <property type="term" value="P:quaternary ammonium group transport"/>
    <property type="evidence" value="ECO:0007669"/>
    <property type="project" value="UniProtKB-ARBA"/>
</dbReference>
<dbReference type="PROSITE" id="PS50893">
    <property type="entry name" value="ABC_TRANSPORTER_2"/>
    <property type="match status" value="1"/>
</dbReference>
<dbReference type="PANTHER" id="PTHR42781">
    <property type="entry name" value="SPERMIDINE/PUTRESCINE IMPORT ATP-BINDING PROTEIN POTA"/>
    <property type="match status" value="1"/>
</dbReference>
<protein>
    <submittedName>
        <fullName evidence="5">Spermidine/putrescine ABC transporter ATPase</fullName>
    </submittedName>
</protein>
<accession>A0A1C7Z005</accession>
<sequence length="360" mass="39358">MSYLIIEGLSKSYGDVRVLHEINLNIEQGEFISLLGPSGCGKTTTLQMIAGFLEPSDGDIRLQGKSLLGQPPAQRGLGVVFQSYALFAHMTVRENIEFGLQMRGVARAERTRQVNQSLELVQLGAHADKFPRDLSGGQRQRVALARALVIKPPLLLLDEPLSNLDAKLRHDMQTELQSIQRQVGTTTIMVTHDQDEALAMSDRVALLDRGRIVRFDKPNHLYDDPGSRFAADFIGRANLLTGEVVLRGSQRQFVCGVGSLNLNAEIPCGRATLSLRPERIDLVDSSNAVLRGQVMGCVFKGNCWLVTVMTELGVLHVMRANRGQLAVLPGEHVGLAWEPSALRHLIISNDSAATSSGVEP</sequence>
<evidence type="ECO:0000256" key="3">
    <source>
        <dbReference type="ARBA" id="ARBA00022840"/>
    </source>
</evidence>
<feature type="domain" description="ABC transporter" evidence="4">
    <location>
        <begin position="4"/>
        <end position="234"/>
    </location>
</feature>
<dbReference type="PATRIC" id="fig|317.243.peg.262"/>
<dbReference type="EMBL" id="LGSI01000068">
    <property type="protein sequence ID" value="OCR22337.1"/>
    <property type="molecule type" value="Genomic_DNA"/>
</dbReference>
<dbReference type="RefSeq" id="WP_065835748.1">
    <property type="nucleotide sequence ID" value="NZ_LGSI01000068.1"/>
</dbReference>
<dbReference type="PROSITE" id="PS00211">
    <property type="entry name" value="ABC_TRANSPORTER_1"/>
    <property type="match status" value="1"/>
</dbReference>
<dbReference type="InterPro" id="IPR003593">
    <property type="entry name" value="AAA+_ATPase"/>
</dbReference>
<organism evidence="5 6">
    <name type="scientific">Pseudomonas syringae</name>
    <dbReference type="NCBI Taxonomy" id="317"/>
    <lineage>
        <taxon>Bacteria</taxon>
        <taxon>Pseudomonadati</taxon>
        <taxon>Pseudomonadota</taxon>
        <taxon>Gammaproteobacteria</taxon>
        <taxon>Pseudomonadales</taxon>
        <taxon>Pseudomonadaceae</taxon>
        <taxon>Pseudomonas</taxon>
    </lineage>
</organism>
<evidence type="ECO:0000256" key="2">
    <source>
        <dbReference type="ARBA" id="ARBA00022741"/>
    </source>
</evidence>
<dbReference type="InterPro" id="IPR003439">
    <property type="entry name" value="ABC_transporter-like_ATP-bd"/>
</dbReference>
<reference evidence="5 6" key="1">
    <citation type="submission" date="2015-07" db="EMBL/GenBank/DDBJ databases">
        <title>Draft genome sequence of a diazotrophic, plant growth-promoting rhizobacterium of the Pseudomonas syringae complex.</title>
        <authorList>
            <person name="Patten C.L."/>
            <person name="Jeong H."/>
        </authorList>
    </citation>
    <scope>NUCLEOTIDE SEQUENCE [LARGE SCALE GENOMIC DNA]</scope>
    <source>
        <strain evidence="5 6">GR12-2</strain>
    </source>
</reference>
<evidence type="ECO:0000313" key="6">
    <source>
        <dbReference type="Proteomes" id="UP000093104"/>
    </source>
</evidence>
<proteinExistence type="predicted"/>